<dbReference type="PANTHER" id="PTHR43537">
    <property type="entry name" value="TRANSCRIPTIONAL REGULATOR, GNTR FAMILY"/>
    <property type="match status" value="1"/>
</dbReference>
<dbReference type="SMART" id="SM00345">
    <property type="entry name" value="HTH_GNTR"/>
    <property type="match status" value="1"/>
</dbReference>
<evidence type="ECO:0000313" key="6">
    <source>
        <dbReference type="Proteomes" id="UP001553161"/>
    </source>
</evidence>
<evidence type="ECO:0000256" key="3">
    <source>
        <dbReference type="ARBA" id="ARBA00023163"/>
    </source>
</evidence>
<gene>
    <name evidence="5" type="ORF">AB0T83_18975</name>
</gene>
<dbReference type="SUPFAM" id="SSF48008">
    <property type="entry name" value="GntR ligand-binding domain-like"/>
    <property type="match status" value="1"/>
</dbReference>
<dbReference type="CDD" id="cd07377">
    <property type="entry name" value="WHTH_GntR"/>
    <property type="match status" value="1"/>
</dbReference>
<dbReference type="InterPro" id="IPR011711">
    <property type="entry name" value="GntR_C"/>
</dbReference>
<dbReference type="PANTHER" id="PTHR43537:SF5">
    <property type="entry name" value="UXU OPERON TRANSCRIPTIONAL REGULATOR"/>
    <property type="match status" value="1"/>
</dbReference>
<reference evidence="5 6" key="1">
    <citation type="submission" date="2024-07" db="EMBL/GenBank/DDBJ databases">
        <authorList>
            <person name="Kang M."/>
        </authorList>
    </citation>
    <scope>NUCLEOTIDE SEQUENCE [LARGE SCALE GENOMIC DNA]</scope>
    <source>
        <strain evidence="5 6">DFM31</strain>
    </source>
</reference>
<dbReference type="SMART" id="SM00895">
    <property type="entry name" value="FCD"/>
    <property type="match status" value="1"/>
</dbReference>
<dbReference type="InterPro" id="IPR008920">
    <property type="entry name" value="TF_FadR/GntR_C"/>
</dbReference>
<dbReference type="Gene3D" id="1.10.10.10">
    <property type="entry name" value="Winged helix-like DNA-binding domain superfamily/Winged helix DNA-binding domain"/>
    <property type="match status" value="1"/>
</dbReference>
<evidence type="ECO:0000256" key="1">
    <source>
        <dbReference type="ARBA" id="ARBA00023015"/>
    </source>
</evidence>
<sequence>MENVRALLTPIDHHSVAESVVEQIEDMILAGVLSEGRRLPSEREMAETLGVSRPKLREALKALEERGLLTVRHGEGSFIAPLTGKAMSDALIELYGRHGTAFFDYLEYRRVQESFAARLAADRATKTDKAIIQQYLDALARDLERGDSDASHHHDVKFHAAIVAASHNATLIHMMRSIYDLSRQSVFYNRAYLRTIDGTGELLHKQHTAIAEAVCAHDPDRAAKAAEAHIDFVEQSMRIGLDQARREAIAAKRAALLSEDLPTRPEHK</sequence>
<feature type="domain" description="HTH gntR-type" evidence="4">
    <location>
        <begin position="14"/>
        <end position="82"/>
    </location>
</feature>
<keyword evidence="3" id="KW-0804">Transcription</keyword>
<dbReference type="InterPro" id="IPR036388">
    <property type="entry name" value="WH-like_DNA-bd_sf"/>
</dbReference>
<keyword evidence="1" id="KW-0805">Transcription regulation</keyword>
<dbReference type="Pfam" id="PF00392">
    <property type="entry name" value="GntR"/>
    <property type="match status" value="1"/>
</dbReference>
<evidence type="ECO:0000259" key="4">
    <source>
        <dbReference type="PROSITE" id="PS50949"/>
    </source>
</evidence>
<proteinExistence type="predicted"/>
<evidence type="ECO:0000256" key="2">
    <source>
        <dbReference type="ARBA" id="ARBA00023125"/>
    </source>
</evidence>
<evidence type="ECO:0000313" key="5">
    <source>
        <dbReference type="EMBL" id="MEV8468842.1"/>
    </source>
</evidence>
<dbReference type="InterPro" id="IPR000524">
    <property type="entry name" value="Tscrpt_reg_HTH_GntR"/>
</dbReference>
<dbReference type="RefSeq" id="WP_366194797.1">
    <property type="nucleotide sequence ID" value="NZ_JBFBVU010000044.1"/>
</dbReference>
<dbReference type="Proteomes" id="UP001553161">
    <property type="component" value="Unassembled WGS sequence"/>
</dbReference>
<name>A0ABV3LCW2_9RHOB</name>
<dbReference type="EMBL" id="JBFBVU010000044">
    <property type="protein sequence ID" value="MEV8468842.1"/>
    <property type="molecule type" value="Genomic_DNA"/>
</dbReference>
<dbReference type="SUPFAM" id="SSF46785">
    <property type="entry name" value="Winged helix' DNA-binding domain"/>
    <property type="match status" value="1"/>
</dbReference>
<dbReference type="Gene3D" id="1.20.120.530">
    <property type="entry name" value="GntR ligand-binding domain-like"/>
    <property type="match status" value="1"/>
</dbReference>
<organism evidence="5 6">
    <name type="scientific">Meridianimarinicoccus marinus</name>
    <dbReference type="NCBI Taxonomy" id="3231483"/>
    <lineage>
        <taxon>Bacteria</taxon>
        <taxon>Pseudomonadati</taxon>
        <taxon>Pseudomonadota</taxon>
        <taxon>Alphaproteobacteria</taxon>
        <taxon>Rhodobacterales</taxon>
        <taxon>Paracoccaceae</taxon>
        <taxon>Meridianimarinicoccus</taxon>
    </lineage>
</organism>
<dbReference type="PRINTS" id="PR00035">
    <property type="entry name" value="HTHGNTR"/>
</dbReference>
<keyword evidence="6" id="KW-1185">Reference proteome</keyword>
<dbReference type="PROSITE" id="PS50949">
    <property type="entry name" value="HTH_GNTR"/>
    <property type="match status" value="1"/>
</dbReference>
<keyword evidence="2" id="KW-0238">DNA-binding</keyword>
<protein>
    <submittedName>
        <fullName evidence="5">FadR/GntR family transcriptional regulator</fullName>
    </submittedName>
</protein>
<dbReference type="InterPro" id="IPR036390">
    <property type="entry name" value="WH_DNA-bd_sf"/>
</dbReference>
<comment type="caution">
    <text evidence="5">The sequence shown here is derived from an EMBL/GenBank/DDBJ whole genome shotgun (WGS) entry which is preliminary data.</text>
</comment>
<accession>A0ABV3LCW2</accession>
<dbReference type="Pfam" id="PF07729">
    <property type="entry name" value="FCD"/>
    <property type="match status" value="1"/>
</dbReference>